<proteinExistence type="predicted"/>
<dbReference type="RefSeq" id="WP_184685267.1">
    <property type="nucleotide sequence ID" value="NZ_JACHLL010000007.1"/>
</dbReference>
<evidence type="ECO:0000313" key="2">
    <source>
        <dbReference type="Proteomes" id="UP000557193"/>
    </source>
</evidence>
<protein>
    <submittedName>
        <fullName evidence="1">Uncharacterized protein</fullName>
    </submittedName>
</protein>
<name>A0A7X0BXB2_9PSED</name>
<evidence type="ECO:0000313" key="1">
    <source>
        <dbReference type="EMBL" id="MBB6343211.1"/>
    </source>
</evidence>
<sequence>MVNPIEWINSLIKLRRDVQEIRRDQADSFRKEAQRIIDAFNAHDIPPNEVMRILPEGMLDDPSEFENAQSLKRHLAKVSPWAQATLCLEPAWLKGRSNVPHKRVCSYKDLLTLAEFLQQKEHESADMNRFSIHVFKQDALPFDRSEGPMVIVLEETCEEVDDVPYQRFYYLSEGLEFGPFHCMLNLMHVVAFAHHYGIKVWGRTMKPACLIRLDQGVGFIPDLWRGELFKPWHPEDILWRGLTGDPAWKERMQADLDTGLRREGFTWLADKIEADRARFSAGRQGVVSS</sequence>
<keyword evidence="2" id="KW-1185">Reference proteome</keyword>
<organism evidence="1 2">
    <name type="scientific">Pseudomonas fluvialis</name>
    <dbReference type="NCBI Taxonomy" id="1793966"/>
    <lineage>
        <taxon>Bacteria</taxon>
        <taxon>Pseudomonadati</taxon>
        <taxon>Pseudomonadota</taxon>
        <taxon>Gammaproteobacteria</taxon>
        <taxon>Pseudomonadales</taxon>
        <taxon>Pseudomonadaceae</taxon>
        <taxon>Pseudomonas</taxon>
    </lineage>
</organism>
<dbReference type="AlphaFoldDB" id="A0A7X0BXB2"/>
<dbReference type="Proteomes" id="UP000557193">
    <property type="component" value="Unassembled WGS sequence"/>
</dbReference>
<gene>
    <name evidence="1" type="ORF">HNP49_003409</name>
</gene>
<reference evidence="1 2" key="1">
    <citation type="submission" date="2020-08" db="EMBL/GenBank/DDBJ databases">
        <title>Functional genomics of gut bacteria from endangered species of beetles.</title>
        <authorList>
            <person name="Carlos-Shanley C."/>
        </authorList>
    </citation>
    <scope>NUCLEOTIDE SEQUENCE [LARGE SCALE GENOMIC DNA]</scope>
    <source>
        <strain evidence="1 2">S00202</strain>
    </source>
</reference>
<dbReference type="EMBL" id="JACHLL010000007">
    <property type="protein sequence ID" value="MBB6343211.1"/>
    <property type="molecule type" value="Genomic_DNA"/>
</dbReference>
<comment type="caution">
    <text evidence="1">The sequence shown here is derived from an EMBL/GenBank/DDBJ whole genome shotgun (WGS) entry which is preliminary data.</text>
</comment>
<accession>A0A7X0BXB2</accession>